<feature type="transmembrane region" description="Helical" evidence="8">
    <location>
        <begin position="168"/>
        <end position="189"/>
    </location>
</feature>
<feature type="transmembrane region" description="Helical" evidence="8">
    <location>
        <begin position="691"/>
        <end position="710"/>
    </location>
</feature>
<evidence type="ECO:0000256" key="6">
    <source>
        <dbReference type="ARBA" id="ARBA00022989"/>
    </source>
</evidence>
<feature type="transmembrane region" description="Helical" evidence="8">
    <location>
        <begin position="329"/>
        <end position="347"/>
    </location>
</feature>
<keyword evidence="3 9" id="KW-0328">Glycosyltransferase</keyword>
<feature type="transmembrane region" description="Helical" evidence="8">
    <location>
        <begin position="418"/>
        <end position="450"/>
    </location>
</feature>
<dbReference type="PANTHER" id="PTHR33908">
    <property type="entry name" value="MANNOSYLTRANSFERASE YKCB-RELATED"/>
    <property type="match status" value="1"/>
</dbReference>
<evidence type="ECO:0000256" key="4">
    <source>
        <dbReference type="ARBA" id="ARBA00022679"/>
    </source>
</evidence>
<evidence type="ECO:0000256" key="5">
    <source>
        <dbReference type="ARBA" id="ARBA00022692"/>
    </source>
</evidence>
<dbReference type="EMBL" id="QUMS01000003">
    <property type="protein sequence ID" value="REG07178.1"/>
    <property type="molecule type" value="Genomic_DNA"/>
</dbReference>
<evidence type="ECO:0000256" key="8">
    <source>
        <dbReference type="SAM" id="Phobius"/>
    </source>
</evidence>
<keyword evidence="4 9" id="KW-0808">Transferase</keyword>
<dbReference type="PANTHER" id="PTHR33908:SF11">
    <property type="entry name" value="MEMBRANE PROTEIN"/>
    <property type="match status" value="1"/>
</dbReference>
<reference evidence="9 10" key="1">
    <citation type="submission" date="2018-08" db="EMBL/GenBank/DDBJ databases">
        <title>Genomic Encyclopedia of Type Strains, Phase IV (KMG-IV): sequencing the most valuable type-strain genomes for metagenomic binning, comparative biology and taxonomic classification.</title>
        <authorList>
            <person name="Goeker M."/>
        </authorList>
    </citation>
    <scope>NUCLEOTIDE SEQUENCE [LARGE SCALE GENOMIC DNA]</scope>
    <source>
        <strain evidence="9 10">DSM 23923</strain>
    </source>
</reference>
<feature type="transmembrane region" description="Helical" evidence="8">
    <location>
        <begin position="613"/>
        <end position="633"/>
    </location>
</feature>
<sequence>MSEKKYTDVLENTLKFLSFVFFQGIIAAIWLLLIPKEPGNADFLGYSFRRLALLIPILGAAAVAGLLRLVLKRRSAWQTQLTDSHRRAALSRTGIVFGFLLALGAWLFLFFFHFLDLTDDIGAYVRLLPFFVYVFAVGVECIFFVNFTWLSGRKNLDGPRFKALFGRAFWIVLAFLLVIWLVIALTGIGKAPELVSIIAFGVPLLEGQIWFMAGLIALILCLAGSWSNLPQQAGHGRKWNVDLLTCLALWALAAALWLSLPLPQHNYFAPETLPPNYHIYPFSDAEQYDMNSLWVWKGSIKDTVISKPLYVVFLSILHALVGLDYGKVVLLQTLVLAILPAVIYLIGKEMHSRLGGLMLALLVILREMNSIQAINVANVANSKLLLSDMPATLLVCVLILVMVRWFKSPREKMGLPPFAAGGIIGCLILMRIQSLILVPLFIFLIILRYWKQLKKMLAVGALLLLALMLVLTPVLVRNHNIINVYWVDNPSSYALGEWLLRGSDVEMAVPESGTADEMMDANVEVVSTIIGSNIWGYAYHVADNFMHNTLSTILILPVRLGNGVNFIEFMKIRDPFWSEMYSQGNLWNALVVLFNLIVISIGMASVARKNRTVLLLMLLFYIVYSFSSAVVRLSGWRYIMPVDWLVMAFFVFGLIDLLRWLCARVLGWNGFNETDRLMVYEPLLETSSLNWKPVLTLGLVFFLSGAFINLRETFLPADYPDYTRAEVCSAIQSALVGSPWEDQSTELVDYCQREDILAYEGTGVYPRFFKAESGFYNRFNDPFFGVQDYGRLVFRTVGEPNSKVYIKTDDESIRFPDGTPVYVVGPQNAKFEARIVLIMSDAPQLIVSSADFSDAEE</sequence>
<dbReference type="GO" id="GO:0016763">
    <property type="term" value="F:pentosyltransferase activity"/>
    <property type="evidence" value="ECO:0007669"/>
    <property type="project" value="TreeGrafter"/>
</dbReference>
<feature type="transmembrane region" description="Helical" evidence="8">
    <location>
        <begin position="127"/>
        <end position="147"/>
    </location>
</feature>
<feature type="transmembrane region" description="Helical" evidence="8">
    <location>
        <begin position="586"/>
        <end position="607"/>
    </location>
</feature>
<dbReference type="OrthoDB" id="167029at2"/>
<feature type="transmembrane region" description="Helical" evidence="8">
    <location>
        <begin position="92"/>
        <end position="115"/>
    </location>
</feature>
<dbReference type="Proteomes" id="UP000256388">
    <property type="component" value="Unassembled WGS sequence"/>
</dbReference>
<feature type="transmembrane region" description="Helical" evidence="8">
    <location>
        <begin position="456"/>
        <end position="476"/>
    </location>
</feature>
<feature type="transmembrane region" description="Helical" evidence="8">
    <location>
        <begin position="209"/>
        <end position="229"/>
    </location>
</feature>
<dbReference type="InterPro" id="IPR050297">
    <property type="entry name" value="LipidA_mod_glycosyltrf_83"/>
</dbReference>
<evidence type="ECO:0000256" key="7">
    <source>
        <dbReference type="ARBA" id="ARBA00023136"/>
    </source>
</evidence>
<feature type="transmembrane region" description="Helical" evidence="8">
    <location>
        <begin position="389"/>
        <end position="406"/>
    </location>
</feature>
<feature type="transmembrane region" description="Helical" evidence="8">
    <location>
        <begin position="53"/>
        <end position="71"/>
    </location>
</feature>
<keyword evidence="2" id="KW-1003">Cell membrane</keyword>
<accession>A0A347ZW01</accession>
<gene>
    <name evidence="9" type="ORF">DFR64_2382</name>
</gene>
<evidence type="ECO:0000256" key="1">
    <source>
        <dbReference type="ARBA" id="ARBA00004651"/>
    </source>
</evidence>
<organism evidence="9 10">
    <name type="scientific">Pelolinea submarina</name>
    <dbReference type="NCBI Taxonomy" id="913107"/>
    <lineage>
        <taxon>Bacteria</taxon>
        <taxon>Bacillati</taxon>
        <taxon>Chloroflexota</taxon>
        <taxon>Anaerolineae</taxon>
        <taxon>Anaerolineales</taxon>
        <taxon>Anaerolineaceae</taxon>
        <taxon>Pelolinea</taxon>
    </lineage>
</organism>
<feature type="transmembrane region" description="Helical" evidence="8">
    <location>
        <begin position="241"/>
        <end position="260"/>
    </location>
</feature>
<name>A0A347ZW01_9CHLR</name>
<feature type="transmembrane region" description="Helical" evidence="8">
    <location>
        <begin position="12"/>
        <end position="33"/>
    </location>
</feature>
<keyword evidence="7 8" id="KW-0472">Membrane</keyword>
<keyword evidence="5 8" id="KW-0812">Transmembrane</keyword>
<keyword evidence="6 8" id="KW-1133">Transmembrane helix</keyword>
<proteinExistence type="predicted"/>
<feature type="transmembrane region" description="Helical" evidence="8">
    <location>
        <begin position="645"/>
        <end position="671"/>
    </location>
</feature>
<dbReference type="RefSeq" id="WP_116225653.1">
    <property type="nucleotide sequence ID" value="NZ_AP018437.1"/>
</dbReference>
<comment type="caution">
    <text evidence="9">The sequence shown here is derived from an EMBL/GenBank/DDBJ whole genome shotgun (WGS) entry which is preliminary data.</text>
</comment>
<dbReference type="GO" id="GO:0005886">
    <property type="term" value="C:plasma membrane"/>
    <property type="evidence" value="ECO:0007669"/>
    <property type="project" value="UniProtKB-SubCell"/>
</dbReference>
<comment type="subcellular location">
    <subcellularLocation>
        <location evidence="1">Cell membrane</location>
        <topology evidence="1">Multi-pass membrane protein</topology>
    </subcellularLocation>
</comment>
<evidence type="ECO:0000313" key="9">
    <source>
        <dbReference type="EMBL" id="REG07178.1"/>
    </source>
</evidence>
<keyword evidence="10" id="KW-1185">Reference proteome</keyword>
<dbReference type="AlphaFoldDB" id="A0A347ZW01"/>
<evidence type="ECO:0000313" key="10">
    <source>
        <dbReference type="Proteomes" id="UP000256388"/>
    </source>
</evidence>
<evidence type="ECO:0000256" key="3">
    <source>
        <dbReference type="ARBA" id="ARBA00022676"/>
    </source>
</evidence>
<evidence type="ECO:0000256" key="2">
    <source>
        <dbReference type="ARBA" id="ARBA00022475"/>
    </source>
</evidence>
<dbReference type="GO" id="GO:0009103">
    <property type="term" value="P:lipopolysaccharide biosynthetic process"/>
    <property type="evidence" value="ECO:0007669"/>
    <property type="project" value="UniProtKB-ARBA"/>
</dbReference>
<protein>
    <submittedName>
        <fullName evidence="9">Dolichyl-phosphate-mannose-protein mannosyltransferase</fullName>
    </submittedName>
</protein>